<reference evidence="1 2" key="1">
    <citation type="journal article" date="2013" name="Int. J. Syst. Evol. Microbiol.">
        <title>Chryseobacterium angstadtii sp. nov., isolated from a newt tank.</title>
        <authorList>
            <person name="Kirk K.E."/>
            <person name="Hoffman J.A."/>
            <person name="Smith K.A."/>
            <person name="Strahan B.L."/>
            <person name="Failor K.C."/>
            <person name="Krebs J.E."/>
            <person name="Gale A.N."/>
            <person name="Do T.D."/>
            <person name="Sontag T.C."/>
            <person name="Batties A.M."/>
            <person name="Mistiszyn K."/>
            <person name="Newman J.D."/>
        </authorList>
    </citation>
    <scope>NUCLEOTIDE SEQUENCE [LARGE SCALE GENOMIC DNA]</scope>
    <source>
        <strain evidence="1 2">KM</strain>
    </source>
</reference>
<accession>A0A0J7KPW7</accession>
<proteinExistence type="predicted"/>
<sequence length="94" mass="10828">MLGCTPKNIKDANQIINKIENYRKEKHIIPDNLNAIGINETEDSSVYYKKVDSSNYMVWVQAESSIGNLEYIIPIPKSGKMILEKWVRINQSKD</sequence>
<evidence type="ECO:0000313" key="1">
    <source>
        <dbReference type="EMBL" id="KMQ59300.1"/>
    </source>
</evidence>
<dbReference type="PATRIC" id="fig|558151.6.peg.4087"/>
<dbReference type="Proteomes" id="UP000036261">
    <property type="component" value="Unassembled WGS sequence"/>
</dbReference>
<protein>
    <submittedName>
        <fullName evidence="1">Uncharacterized protein</fullName>
    </submittedName>
</protein>
<name>A0A0J7KPW7_9FLAO</name>
<dbReference type="EMBL" id="LFND01000007">
    <property type="protein sequence ID" value="KMQ59300.1"/>
    <property type="molecule type" value="Genomic_DNA"/>
</dbReference>
<dbReference type="AlphaFoldDB" id="A0A0J7KPW7"/>
<comment type="caution">
    <text evidence="1">The sequence shown here is derived from an EMBL/GenBank/DDBJ whole genome shotgun (WGS) entry which is preliminary data.</text>
</comment>
<organism evidence="1 2">
    <name type="scientific">Chryseobacterium angstadtii</name>
    <dbReference type="NCBI Taxonomy" id="558151"/>
    <lineage>
        <taxon>Bacteria</taxon>
        <taxon>Pseudomonadati</taxon>
        <taxon>Bacteroidota</taxon>
        <taxon>Flavobacteriia</taxon>
        <taxon>Flavobacteriales</taxon>
        <taxon>Weeksellaceae</taxon>
        <taxon>Chryseobacterium group</taxon>
        <taxon>Chryseobacterium</taxon>
    </lineage>
</organism>
<keyword evidence="2" id="KW-1185">Reference proteome</keyword>
<gene>
    <name evidence="1" type="ORF">ACM46_19405</name>
</gene>
<evidence type="ECO:0000313" key="2">
    <source>
        <dbReference type="Proteomes" id="UP000036261"/>
    </source>
</evidence>